<keyword evidence="2" id="KW-0472">Membrane</keyword>
<evidence type="ECO:0000313" key="4">
    <source>
        <dbReference type="Proteomes" id="UP001165383"/>
    </source>
</evidence>
<dbReference type="Proteomes" id="UP001165383">
    <property type="component" value="Unassembled WGS sequence"/>
</dbReference>
<gene>
    <name evidence="3" type="ORF">LZ518_06180</name>
</gene>
<comment type="caution">
    <text evidence="3">The sequence shown here is derived from an EMBL/GenBank/DDBJ whole genome shotgun (WGS) entry which is preliminary data.</text>
</comment>
<evidence type="ECO:0000313" key="3">
    <source>
        <dbReference type="EMBL" id="MCL6740719.1"/>
    </source>
</evidence>
<organism evidence="3 4">
    <name type="scientific">Sphingomonas brevis</name>
    <dbReference type="NCBI Taxonomy" id="2908206"/>
    <lineage>
        <taxon>Bacteria</taxon>
        <taxon>Pseudomonadati</taxon>
        <taxon>Pseudomonadota</taxon>
        <taxon>Alphaproteobacteria</taxon>
        <taxon>Sphingomonadales</taxon>
        <taxon>Sphingomonadaceae</taxon>
        <taxon>Sphingomonas</taxon>
    </lineage>
</organism>
<accession>A0ABT0S8J0</accession>
<keyword evidence="2" id="KW-0812">Transmembrane</keyword>
<keyword evidence="4" id="KW-1185">Reference proteome</keyword>
<reference evidence="3" key="1">
    <citation type="submission" date="2022-05" db="EMBL/GenBank/DDBJ databases">
        <authorList>
            <person name="Jo J.-H."/>
            <person name="Im W.-T."/>
        </authorList>
    </citation>
    <scope>NUCLEOTIDE SEQUENCE</scope>
    <source>
        <strain evidence="3">RB56-2</strain>
    </source>
</reference>
<name>A0ABT0S8J0_9SPHN</name>
<feature type="region of interest" description="Disordered" evidence="1">
    <location>
        <begin position="1"/>
        <end position="22"/>
    </location>
</feature>
<feature type="transmembrane region" description="Helical" evidence="2">
    <location>
        <begin position="47"/>
        <end position="66"/>
    </location>
</feature>
<keyword evidence="2" id="KW-1133">Transmembrane helix</keyword>
<feature type="compositionally biased region" description="Basic and acidic residues" evidence="1">
    <location>
        <begin position="8"/>
        <end position="22"/>
    </location>
</feature>
<sequence length="111" mass="12033">MAEDETEEAAKLPPDARLESLDERLDRAQRREAEEAMKNRVDPNMRVTQLVIGYLIGGPLGGGLLGWGLDSLFGTKPLLTLVMLFLGFGVGVRSILRIAKNTPGQPPSTGM</sequence>
<dbReference type="Pfam" id="PF09527">
    <property type="entry name" value="ATPase_gene1"/>
    <property type="match status" value="1"/>
</dbReference>
<evidence type="ECO:0000256" key="1">
    <source>
        <dbReference type="SAM" id="MobiDB-lite"/>
    </source>
</evidence>
<dbReference type="InterPro" id="IPR032820">
    <property type="entry name" value="ATPase_put"/>
</dbReference>
<feature type="transmembrane region" description="Helical" evidence="2">
    <location>
        <begin position="78"/>
        <end position="96"/>
    </location>
</feature>
<proteinExistence type="predicted"/>
<dbReference type="EMBL" id="JAMGBB010000001">
    <property type="protein sequence ID" value="MCL6740719.1"/>
    <property type="molecule type" value="Genomic_DNA"/>
</dbReference>
<protein>
    <submittedName>
        <fullName evidence="3">AtpZ/AtpI family protein</fullName>
    </submittedName>
</protein>
<dbReference type="RefSeq" id="WP_249915139.1">
    <property type="nucleotide sequence ID" value="NZ_JAMGBB010000001.1"/>
</dbReference>
<evidence type="ECO:0000256" key="2">
    <source>
        <dbReference type="SAM" id="Phobius"/>
    </source>
</evidence>